<reference evidence="8" key="2">
    <citation type="journal article" date="2021" name="PeerJ">
        <title>Extensive microbial diversity within the chicken gut microbiome revealed by metagenomics and culture.</title>
        <authorList>
            <person name="Gilroy R."/>
            <person name="Ravi A."/>
            <person name="Getino M."/>
            <person name="Pursley I."/>
            <person name="Horton D.L."/>
            <person name="Alikhan N.F."/>
            <person name="Baker D."/>
            <person name="Gharbi K."/>
            <person name="Hall N."/>
            <person name="Watson M."/>
            <person name="Adriaenssens E.M."/>
            <person name="Foster-Nyarko E."/>
            <person name="Jarju S."/>
            <person name="Secka A."/>
            <person name="Antonio M."/>
            <person name="Oren A."/>
            <person name="Chaudhuri R.R."/>
            <person name="La Ragione R."/>
            <person name="Hildebrand F."/>
            <person name="Pallen M.J."/>
        </authorList>
    </citation>
    <scope>NUCLEOTIDE SEQUENCE</scope>
    <source>
        <strain evidence="8">ChiGjej2B2-16831</strain>
    </source>
</reference>
<evidence type="ECO:0000313" key="9">
    <source>
        <dbReference type="Proteomes" id="UP000824128"/>
    </source>
</evidence>
<dbReference type="AlphaFoldDB" id="A0A9D1N4E6"/>
<evidence type="ECO:0000256" key="3">
    <source>
        <dbReference type="ARBA" id="ARBA00023306"/>
    </source>
</evidence>
<dbReference type="EMBL" id="DVNZ01000193">
    <property type="protein sequence ID" value="HIU94716.1"/>
    <property type="molecule type" value="Genomic_DNA"/>
</dbReference>
<dbReference type="Proteomes" id="UP000824128">
    <property type="component" value="Unassembled WGS sequence"/>
</dbReference>
<dbReference type="GO" id="GO:0003677">
    <property type="term" value="F:DNA binding"/>
    <property type="evidence" value="ECO:0007669"/>
    <property type="project" value="UniProtKB-UniRule"/>
</dbReference>
<evidence type="ECO:0000256" key="1">
    <source>
        <dbReference type="ARBA" id="ARBA00022618"/>
    </source>
</evidence>
<reference evidence="8" key="1">
    <citation type="submission" date="2020-10" db="EMBL/GenBank/DDBJ databases">
        <authorList>
            <person name="Gilroy R."/>
        </authorList>
    </citation>
    <scope>NUCLEOTIDE SEQUENCE</scope>
    <source>
        <strain evidence="8">ChiGjej2B2-16831</strain>
    </source>
</reference>
<dbReference type="SUPFAM" id="SSF55608">
    <property type="entry name" value="Homing endonucleases"/>
    <property type="match status" value="1"/>
</dbReference>
<sequence>MSFSTQIKEELCRIRPKAEREQRAQLAGLTRTCASLRLGRRAAQVLYQSESPAVVRHIAQLCGALYRLDAVTMLREQAHRRQPLTVLSLSGPDCRRLLADTGVLGEGDGGATLAPRIPPALVSEPECRRAFLRGAFLGSGSCSAPSSGYHLEIVCRTEAFAAELVPLIRTFGPEAKATCRRGRPLVYLKGDEVAGFLALVGASAAALSFEDTRAVRDYRNYLNRRNNCETANIGKTINAGLDQLRAIEAIEARMPLSELPAPLYEAARLRLAHPDATLQELADLAEIGKSGMNHRLARLMRLAAELTP</sequence>
<evidence type="ECO:0000256" key="4">
    <source>
        <dbReference type="HAMAP-Rule" id="MF_01420"/>
    </source>
</evidence>
<dbReference type="HAMAP" id="MF_01420">
    <property type="entry name" value="HTH_type_WhiA"/>
    <property type="match status" value="1"/>
</dbReference>
<dbReference type="InterPro" id="IPR023054">
    <property type="entry name" value="Sporulation_regulator_WhiA_C"/>
</dbReference>
<dbReference type="GO" id="GO:0051301">
    <property type="term" value="P:cell division"/>
    <property type="evidence" value="ECO:0007669"/>
    <property type="project" value="UniProtKB-UniRule"/>
</dbReference>
<comment type="caution">
    <text evidence="8">The sequence shown here is derived from an EMBL/GenBank/DDBJ whole genome shotgun (WGS) entry which is preliminary data.</text>
</comment>
<keyword evidence="3 4" id="KW-0131">Cell cycle</keyword>
<comment type="function">
    <text evidence="4">Involved in cell division and chromosome segregation.</text>
</comment>
<dbReference type="Pfam" id="PF10298">
    <property type="entry name" value="WhiA_N"/>
    <property type="match status" value="1"/>
</dbReference>
<feature type="domain" description="Sporulation transcription regulator WhiA N-terminal" evidence="6">
    <location>
        <begin position="20"/>
        <end position="103"/>
    </location>
</feature>
<feature type="domain" description="Sporulation regulator WhiA C-terminal" evidence="5">
    <location>
        <begin position="223"/>
        <end position="303"/>
    </location>
</feature>
<dbReference type="PANTHER" id="PTHR37307">
    <property type="entry name" value="CELL DIVISION PROTEIN WHIA-RELATED"/>
    <property type="match status" value="1"/>
</dbReference>
<proteinExistence type="inferred from homology"/>
<protein>
    <recommendedName>
        <fullName evidence="4">Probable cell division protein WhiA</fullName>
    </recommendedName>
</protein>
<accession>A0A9D1N4E6</accession>
<dbReference type="InterPro" id="IPR018478">
    <property type="entry name" value="Sporu_reg_WhiA_N_dom"/>
</dbReference>
<evidence type="ECO:0000259" key="6">
    <source>
        <dbReference type="Pfam" id="PF10298"/>
    </source>
</evidence>
<dbReference type="GO" id="GO:0043937">
    <property type="term" value="P:regulation of sporulation"/>
    <property type="evidence" value="ECO:0007669"/>
    <property type="project" value="InterPro"/>
</dbReference>
<dbReference type="InterPro" id="IPR003802">
    <property type="entry name" value="Sporulation_regulator_WhiA"/>
</dbReference>
<gene>
    <name evidence="4 8" type="primary">whiA</name>
    <name evidence="8" type="ORF">IAD24_06100</name>
</gene>
<dbReference type="PANTHER" id="PTHR37307:SF1">
    <property type="entry name" value="CELL DIVISION PROTEIN WHIA-RELATED"/>
    <property type="match status" value="1"/>
</dbReference>
<organism evidence="8 9">
    <name type="scientific">Candidatus Aphodomorpha intestinavium</name>
    <dbReference type="NCBI Taxonomy" id="2840672"/>
    <lineage>
        <taxon>Bacteria</taxon>
        <taxon>Bacillati</taxon>
        <taxon>Bacillota</taxon>
        <taxon>Clostridia</taxon>
        <taxon>Eubacteriales</taxon>
        <taxon>Candidatus Aphodomorpha</taxon>
    </lineage>
</organism>
<dbReference type="InterPro" id="IPR027434">
    <property type="entry name" value="Homing_endonucl"/>
</dbReference>
<dbReference type="InterPro" id="IPR039518">
    <property type="entry name" value="WhiA_LAGLIDADG_dom"/>
</dbReference>
<feature type="domain" description="WhiA LAGLIDADG-like" evidence="7">
    <location>
        <begin position="129"/>
        <end position="219"/>
    </location>
</feature>
<evidence type="ECO:0000256" key="2">
    <source>
        <dbReference type="ARBA" id="ARBA00023125"/>
    </source>
</evidence>
<keyword evidence="2 4" id="KW-0238">DNA-binding</keyword>
<dbReference type="NCBIfam" id="TIGR00647">
    <property type="entry name" value="DNA_bind_WhiA"/>
    <property type="match status" value="1"/>
</dbReference>
<dbReference type="Pfam" id="PF14527">
    <property type="entry name" value="LAGLIDADG_WhiA"/>
    <property type="match status" value="1"/>
</dbReference>
<keyword evidence="1 4" id="KW-0132">Cell division</keyword>
<dbReference type="Gene3D" id="3.10.28.10">
    <property type="entry name" value="Homing endonucleases"/>
    <property type="match status" value="1"/>
</dbReference>
<name>A0A9D1N4E6_9FIRM</name>
<dbReference type="Pfam" id="PF02650">
    <property type="entry name" value="HTH_WhiA"/>
    <property type="match status" value="1"/>
</dbReference>
<evidence type="ECO:0000313" key="8">
    <source>
        <dbReference type="EMBL" id="HIU94716.1"/>
    </source>
</evidence>
<comment type="similarity">
    <text evidence="4">Belongs to the WhiA family.</text>
</comment>
<evidence type="ECO:0000259" key="5">
    <source>
        <dbReference type="Pfam" id="PF02650"/>
    </source>
</evidence>
<evidence type="ECO:0000259" key="7">
    <source>
        <dbReference type="Pfam" id="PF14527"/>
    </source>
</evidence>